<comment type="caution">
    <text evidence="5">The sequence shown here is derived from an EMBL/GenBank/DDBJ whole genome shotgun (WGS) entry which is preliminary data.</text>
</comment>
<keyword evidence="2" id="KW-0472">Membrane</keyword>
<keyword evidence="2" id="KW-0336">GPI-anchor</keyword>
<organism evidence="5 6">
    <name type="scientific">Gossypium arboreum</name>
    <name type="common">Tree cotton</name>
    <name type="synonym">Gossypium nanking</name>
    <dbReference type="NCBI Taxonomy" id="29729"/>
    <lineage>
        <taxon>Eukaryota</taxon>
        <taxon>Viridiplantae</taxon>
        <taxon>Streptophyta</taxon>
        <taxon>Embryophyta</taxon>
        <taxon>Tracheophyta</taxon>
        <taxon>Spermatophyta</taxon>
        <taxon>Magnoliopsida</taxon>
        <taxon>eudicotyledons</taxon>
        <taxon>Gunneridae</taxon>
        <taxon>Pentapetalae</taxon>
        <taxon>rosids</taxon>
        <taxon>malvids</taxon>
        <taxon>Malvales</taxon>
        <taxon>Malvaceae</taxon>
        <taxon>Malvoideae</taxon>
        <taxon>Gossypium</taxon>
    </lineage>
</organism>
<feature type="domain" description="X8" evidence="4">
    <location>
        <begin position="68"/>
        <end position="156"/>
    </location>
</feature>
<evidence type="ECO:0000256" key="1">
    <source>
        <dbReference type="ARBA" id="ARBA00004609"/>
    </source>
</evidence>
<name>A0ABR0NBC9_GOSAR</name>
<evidence type="ECO:0000313" key="5">
    <source>
        <dbReference type="EMBL" id="KAK5792297.1"/>
    </source>
</evidence>
<dbReference type="PANTHER" id="PTHR31044">
    <property type="entry name" value="BETA-1,3 GLUCANASE"/>
    <property type="match status" value="1"/>
</dbReference>
<evidence type="ECO:0000256" key="2">
    <source>
        <dbReference type="ARBA" id="ARBA00022622"/>
    </source>
</evidence>
<evidence type="ECO:0000313" key="6">
    <source>
        <dbReference type="Proteomes" id="UP001358586"/>
    </source>
</evidence>
<protein>
    <recommendedName>
        <fullName evidence="4">X8 domain-containing protein</fullName>
    </recommendedName>
</protein>
<evidence type="ECO:0000259" key="4">
    <source>
        <dbReference type="SMART" id="SM00768"/>
    </source>
</evidence>
<dbReference type="SMART" id="SM00768">
    <property type="entry name" value="X8"/>
    <property type="match status" value="1"/>
</dbReference>
<proteinExistence type="predicted"/>
<dbReference type="PANTHER" id="PTHR31044:SF71">
    <property type="entry name" value="MAJOR POLLEN ALLERGEN OLE E 10-LIKE"/>
    <property type="match status" value="1"/>
</dbReference>
<dbReference type="InterPro" id="IPR044788">
    <property type="entry name" value="X8_dom_prot"/>
</dbReference>
<dbReference type="Pfam" id="PF07983">
    <property type="entry name" value="X8"/>
    <property type="match status" value="1"/>
</dbReference>
<comment type="subcellular location">
    <subcellularLocation>
        <location evidence="1">Cell membrane</location>
        <topology evidence="1">Lipid-anchor</topology>
        <topology evidence="1">GPI-anchor</topology>
    </subcellularLocation>
</comment>
<sequence>METRPVPWISGVEGENFTALPANDGEERAMVVEAIVKQLILLVMEQLASIKKMEYGILLKLANGQVKKWCVAKPSTDDKALVSNINYACEQLGILGFNCSQIQPGGECYDPNTYINHASSVMNSYYQANGRQEHNCNFQGSGLITISDPSYGNCQYP</sequence>
<gene>
    <name evidence="5" type="ORF">PVK06_033411</name>
</gene>
<keyword evidence="6" id="KW-1185">Reference proteome</keyword>
<dbReference type="Gene3D" id="1.20.58.1040">
    <property type="match status" value="1"/>
</dbReference>
<reference evidence="5 6" key="1">
    <citation type="submission" date="2023-03" db="EMBL/GenBank/DDBJ databases">
        <title>WGS of Gossypium arboreum.</title>
        <authorList>
            <person name="Yu D."/>
        </authorList>
    </citation>
    <scope>NUCLEOTIDE SEQUENCE [LARGE SCALE GENOMIC DNA]</scope>
    <source>
        <tissue evidence="5">Leaf</tissue>
    </source>
</reference>
<dbReference type="EMBL" id="JARKNE010000010">
    <property type="protein sequence ID" value="KAK5792297.1"/>
    <property type="molecule type" value="Genomic_DNA"/>
</dbReference>
<dbReference type="Proteomes" id="UP001358586">
    <property type="component" value="Chromosome 10"/>
</dbReference>
<accession>A0ABR0NBC9</accession>
<keyword evidence="2" id="KW-0325">Glycoprotein</keyword>
<keyword evidence="2" id="KW-0449">Lipoprotein</keyword>
<dbReference type="InterPro" id="IPR012946">
    <property type="entry name" value="X8"/>
</dbReference>
<evidence type="ECO:0000256" key="3">
    <source>
        <dbReference type="ARBA" id="ARBA00022729"/>
    </source>
</evidence>
<keyword evidence="3" id="KW-0732">Signal</keyword>